<dbReference type="Pfam" id="PF06810">
    <property type="entry name" value="Phage_scaffold"/>
    <property type="match status" value="1"/>
</dbReference>
<keyword evidence="4" id="KW-1185">Reference proteome</keyword>
<proteinExistence type="predicted"/>
<evidence type="ECO:0008006" key="5">
    <source>
        <dbReference type="Google" id="ProtNLM"/>
    </source>
</evidence>
<dbReference type="OrthoDB" id="2067520at2"/>
<reference evidence="3" key="1">
    <citation type="submission" date="2018-09" db="EMBL/GenBank/DDBJ databases">
        <title>Murine metabolic-syndrome-specific gut microbial biobank.</title>
        <authorList>
            <person name="Liu C."/>
        </authorList>
    </citation>
    <scope>NUCLEOTIDE SEQUENCE</scope>
    <source>
        <strain evidence="3">D42-62</strain>
    </source>
</reference>
<accession>A0A9X5BFP4</accession>
<name>A0A9X5BFP4_9FIRM</name>
<dbReference type="Proteomes" id="UP001154420">
    <property type="component" value="Unassembled WGS sequence"/>
</dbReference>
<dbReference type="AlphaFoldDB" id="A0A9X5BFP4"/>
<dbReference type="InterPro" id="IPR009636">
    <property type="entry name" value="SCAF"/>
</dbReference>
<evidence type="ECO:0000313" key="3">
    <source>
        <dbReference type="EMBL" id="NBJ93211.1"/>
    </source>
</evidence>
<dbReference type="EMBL" id="QZDT01000017">
    <property type="protein sequence ID" value="NBJ93211.1"/>
    <property type="molecule type" value="Genomic_DNA"/>
</dbReference>
<evidence type="ECO:0000256" key="1">
    <source>
        <dbReference type="SAM" id="Coils"/>
    </source>
</evidence>
<sequence>MDWLKEILGEELYKQLMEAIGTYNQKPENKEKQIKLADLGKGEYVSKEEYSALEADKGNLAEQLKTSQGLINELKKGTSGDEALQGKIGEYEATIETLQKQLAQEKLDAAVKIALLESKCKDVDYITFKLKEKGELALDESGKVKGMDDKLAALKTQFPSQFENEKNNRIIENRLPGMDSQGHDQGDPKNLAEALKQQYEENAE</sequence>
<gene>
    <name evidence="3" type="ORF">D5281_11545</name>
</gene>
<keyword evidence="1" id="KW-0175">Coiled coil</keyword>
<evidence type="ECO:0000313" key="4">
    <source>
        <dbReference type="Proteomes" id="UP001154420"/>
    </source>
</evidence>
<evidence type="ECO:0000256" key="2">
    <source>
        <dbReference type="SAM" id="MobiDB-lite"/>
    </source>
</evidence>
<feature type="region of interest" description="Disordered" evidence="2">
    <location>
        <begin position="163"/>
        <end position="204"/>
    </location>
</feature>
<comment type="caution">
    <text evidence="3">The sequence shown here is derived from an EMBL/GenBank/DDBJ whole genome shotgun (WGS) entry which is preliminary data.</text>
</comment>
<organism evidence="3 4">
    <name type="scientific">Parablautia muri</name>
    <dbReference type="NCBI Taxonomy" id="2320879"/>
    <lineage>
        <taxon>Bacteria</taxon>
        <taxon>Bacillati</taxon>
        <taxon>Bacillota</taxon>
        <taxon>Clostridia</taxon>
        <taxon>Lachnospirales</taxon>
        <taxon>Lachnospiraceae</taxon>
        <taxon>Parablautia</taxon>
    </lineage>
</organism>
<feature type="compositionally biased region" description="Basic and acidic residues" evidence="2">
    <location>
        <begin position="163"/>
        <end position="172"/>
    </location>
</feature>
<protein>
    <recommendedName>
        <fullName evidence="5">Phage minor structural protein GP20</fullName>
    </recommendedName>
</protein>
<feature type="coiled-coil region" evidence="1">
    <location>
        <begin position="81"/>
        <end position="108"/>
    </location>
</feature>
<dbReference type="RefSeq" id="WP_160560338.1">
    <property type="nucleotide sequence ID" value="NZ_QZDT01000017.1"/>
</dbReference>